<keyword evidence="10" id="KW-1185">Reference proteome</keyword>
<protein>
    <recommendedName>
        <fullName evidence="3">glucan endo-1,3-beta-D-glucosidase</fullName>
        <ecNumber evidence="3">3.2.1.39</ecNumber>
    </recommendedName>
    <alternativeName>
        <fullName evidence="6">(1-&gt;3)-beta-glucan endohydrolase</fullName>
    </alternativeName>
    <alternativeName>
        <fullName evidence="7">Beta-1,3-endoglucanase</fullName>
    </alternativeName>
</protein>
<dbReference type="GO" id="GO:0005975">
    <property type="term" value="P:carbohydrate metabolic process"/>
    <property type="evidence" value="ECO:0007669"/>
    <property type="project" value="InterPro"/>
</dbReference>
<dbReference type="Pfam" id="PF00332">
    <property type="entry name" value="Glyco_hydro_17"/>
    <property type="match status" value="2"/>
</dbReference>
<dbReference type="STRING" id="51240.A0A2I4F1F2"/>
<evidence type="ECO:0000256" key="9">
    <source>
        <dbReference type="RuleBase" id="RU004336"/>
    </source>
</evidence>
<name>A0A2I4F1F2_JUGRE</name>
<dbReference type="Gramene" id="Jr14_19110_p1">
    <property type="protein sequence ID" value="cds.Jr14_19110_p1"/>
    <property type="gene ID" value="Jr14_19110"/>
</dbReference>
<evidence type="ECO:0000256" key="6">
    <source>
        <dbReference type="ARBA" id="ARBA00033335"/>
    </source>
</evidence>
<reference evidence="11" key="1">
    <citation type="submission" date="2025-08" db="UniProtKB">
        <authorList>
            <consortium name="RefSeq"/>
        </authorList>
    </citation>
    <scope>IDENTIFICATION</scope>
    <source>
        <tissue evidence="11">Leaves</tissue>
    </source>
</reference>
<organism evidence="10 11">
    <name type="scientific">Juglans regia</name>
    <name type="common">English walnut</name>
    <dbReference type="NCBI Taxonomy" id="51240"/>
    <lineage>
        <taxon>Eukaryota</taxon>
        <taxon>Viridiplantae</taxon>
        <taxon>Streptophyta</taxon>
        <taxon>Embryophyta</taxon>
        <taxon>Tracheophyta</taxon>
        <taxon>Spermatophyta</taxon>
        <taxon>Magnoliopsida</taxon>
        <taxon>eudicotyledons</taxon>
        <taxon>Gunneridae</taxon>
        <taxon>Pentapetalae</taxon>
        <taxon>rosids</taxon>
        <taxon>fabids</taxon>
        <taxon>Fagales</taxon>
        <taxon>Juglandaceae</taxon>
        <taxon>Juglans</taxon>
    </lineage>
</organism>
<evidence type="ECO:0000256" key="2">
    <source>
        <dbReference type="ARBA" id="ARBA00008773"/>
    </source>
</evidence>
<dbReference type="GO" id="GO:0042973">
    <property type="term" value="F:glucan endo-1,3-beta-D-glucosidase activity"/>
    <property type="evidence" value="ECO:0007669"/>
    <property type="project" value="UniProtKB-EC"/>
</dbReference>
<dbReference type="SUPFAM" id="SSF51445">
    <property type="entry name" value="(Trans)glycosidases"/>
    <property type="match status" value="2"/>
</dbReference>
<sequence length="381" mass="41860">MASIYTMRNRTFITAMSMLLLLQLLCSLQNMDAQSIGVCYGGSGNANNLPPESEAVSLCKTHGIGKMRIYSPYPQILQPLGDSNIELMVGVPKDTFQDLADPSAAADWVQMNVKSYSSNVKLKYIAVGNELDPTAHFVLPCDSFQRNKKNNSSNVKFMYISVGNDIDPTDAAAQFVLPVMQNIYKAIADAGLQNQIKVSTAVSTNLLGVFDPPSAAAFSDKARTFIEPIISFLVSTGAPLLANIYPYFRVKYNNQSLPYALFTATDVVVQDGKLEYRNLFDALMDALYYAIEKINEGSLEIVVSESGWPSAGGAVETIENAGTYYRNLVNHVKGGTPKRPGKAIETYLLGLFDENLKEKDVDRHFGLFYGNKTAKYSMSFT</sequence>
<evidence type="ECO:0000313" key="11">
    <source>
        <dbReference type="RefSeq" id="XP_018825472.1"/>
    </source>
</evidence>
<evidence type="ECO:0000256" key="3">
    <source>
        <dbReference type="ARBA" id="ARBA00012780"/>
    </source>
</evidence>
<gene>
    <name evidence="11" type="primary">LOC108994640</name>
</gene>
<keyword evidence="5 9" id="KW-0326">Glycosidase</keyword>
<keyword evidence="4 9" id="KW-0378">Hydrolase</keyword>
<dbReference type="PROSITE" id="PS00587">
    <property type="entry name" value="GLYCOSYL_HYDROL_F17"/>
    <property type="match status" value="1"/>
</dbReference>
<evidence type="ECO:0000256" key="1">
    <source>
        <dbReference type="ARBA" id="ARBA00000382"/>
    </source>
</evidence>
<accession>A0A2I4F1F2</accession>
<comment type="catalytic activity">
    <reaction evidence="1">
        <text>Hydrolysis of (1-&gt;3)-beta-D-glucosidic linkages in (1-&gt;3)-beta-D-glucans.</text>
        <dbReference type="EC" id="3.2.1.39"/>
    </reaction>
</comment>
<dbReference type="Proteomes" id="UP000235220">
    <property type="component" value="Chromosome 14"/>
</dbReference>
<evidence type="ECO:0000256" key="4">
    <source>
        <dbReference type="ARBA" id="ARBA00022801"/>
    </source>
</evidence>
<dbReference type="AlphaFoldDB" id="A0A2I4F1F2"/>
<dbReference type="GeneID" id="108994640"/>
<dbReference type="KEGG" id="jre:108994640"/>
<evidence type="ECO:0000313" key="10">
    <source>
        <dbReference type="Proteomes" id="UP000235220"/>
    </source>
</evidence>
<evidence type="ECO:0000256" key="7">
    <source>
        <dbReference type="ARBA" id="ARBA00033417"/>
    </source>
</evidence>
<dbReference type="OrthoDB" id="941679at2759"/>
<dbReference type="RefSeq" id="XP_018825472.1">
    <property type="nucleotide sequence ID" value="XM_018969927.2"/>
</dbReference>
<dbReference type="InterPro" id="IPR000490">
    <property type="entry name" value="Glyco_hydro_17"/>
</dbReference>
<evidence type="ECO:0000256" key="5">
    <source>
        <dbReference type="ARBA" id="ARBA00023295"/>
    </source>
</evidence>
<dbReference type="PANTHER" id="PTHR32227">
    <property type="entry name" value="GLUCAN ENDO-1,3-BETA-GLUCOSIDASE BG1-RELATED-RELATED"/>
    <property type="match status" value="1"/>
</dbReference>
<comment type="similarity">
    <text evidence="2 8">Belongs to the glycosyl hydrolase 17 family.</text>
</comment>
<evidence type="ECO:0000256" key="8">
    <source>
        <dbReference type="RuleBase" id="RU004335"/>
    </source>
</evidence>
<dbReference type="EC" id="3.2.1.39" evidence="3"/>
<dbReference type="InterPro" id="IPR044965">
    <property type="entry name" value="Glyco_hydro_17_plant"/>
</dbReference>
<dbReference type="Gene3D" id="3.20.20.80">
    <property type="entry name" value="Glycosidases"/>
    <property type="match status" value="2"/>
</dbReference>
<proteinExistence type="inferred from homology"/>
<dbReference type="InterPro" id="IPR017853">
    <property type="entry name" value="GH"/>
</dbReference>